<feature type="compositionally biased region" description="Basic and acidic residues" evidence="2">
    <location>
        <begin position="161"/>
        <end position="175"/>
    </location>
</feature>
<evidence type="ECO:0000259" key="3">
    <source>
        <dbReference type="Pfam" id="PF01243"/>
    </source>
</evidence>
<dbReference type="AlphaFoldDB" id="A0A1E7KJR8"/>
<feature type="domain" description="Pyridoxamine 5'-phosphate oxidase N-terminal" evidence="3">
    <location>
        <begin position="19"/>
        <end position="134"/>
    </location>
</feature>
<reference evidence="4 5" key="1">
    <citation type="journal article" date="2016" name="Front. Microbiol.">
        <title>Comparative Genomics Analysis of Streptomyces Species Reveals Their Adaptation to the Marine Environment and Their Diversity at the Genomic Level.</title>
        <authorList>
            <person name="Tian X."/>
            <person name="Zhang Z."/>
            <person name="Yang T."/>
            <person name="Chen M."/>
            <person name="Li J."/>
            <person name="Chen F."/>
            <person name="Yang J."/>
            <person name="Li W."/>
            <person name="Zhang B."/>
            <person name="Zhang Z."/>
            <person name="Wu J."/>
            <person name="Zhang C."/>
            <person name="Long L."/>
            <person name="Xiao J."/>
        </authorList>
    </citation>
    <scope>NUCLEOTIDE SEQUENCE [LARGE SCALE GENOMIC DNA]</scope>
    <source>
        <strain evidence="4 5">SCSIO 02100</strain>
    </source>
</reference>
<name>A0A1E7KJR8_9ACTN</name>
<gene>
    <name evidence="4" type="ORF">AN216_08375</name>
</gene>
<dbReference type="PANTHER" id="PTHR35176:SF6">
    <property type="entry name" value="HEME OXYGENASE HI_0854-RELATED"/>
    <property type="match status" value="1"/>
</dbReference>
<dbReference type="Proteomes" id="UP000176101">
    <property type="component" value="Unassembled WGS sequence"/>
</dbReference>
<evidence type="ECO:0000256" key="1">
    <source>
        <dbReference type="ARBA" id="ARBA00023002"/>
    </source>
</evidence>
<sequence length="175" mass="19296">MTISWKDVEAAQPAHAAIVRERFDAHKHHVLGTLRADGSPRLTVLEADFSRGELWLGMMPNSRKALDLRRDPRFTLHANPGDGSEMEGGGGDVRISGRAIEVTDEAELARFAAAAPEGAVPDVFHLFRADVTEVVRVYLSIPDICTDVWRPGGRLRTLRRGNGDEPPREDPPREG</sequence>
<dbReference type="PATRIC" id="fig|1075402.3.peg.4483"/>
<dbReference type="InterPro" id="IPR052019">
    <property type="entry name" value="F420H2_bilvrd_red/Heme_oxyg"/>
</dbReference>
<evidence type="ECO:0000313" key="5">
    <source>
        <dbReference type="Proteomes" id="UP000176101"/>
    </source>
</evidence>
<keyword evidence="1" id="KW-0560">Oxidoreductase</keyword>
<evidence type="ECO:0000256" key="2">
    <source>
        <dbReference type="SAM" id="MobiDB-lite"/>
    </source>
</evidence>
<dbReference type="InterPro" id="IPR012349">
    <property type="entry name" value="Split_barrel_FMN-bd"/>
</dbReference>
<dbReference type="GO" id="GO:0016627">
    <property type="term" value="F:oxidoreductase activity, acting on the CH-CH group of donors"/>
    <property type="evidence" value="ECO:0007669"/>
    <property type="project" value="TreeGrafter"/>
</dbReference>
<dbReference type="SUPFAM" id="SSF50475">
    <property type="entry name" value="FMN-binding split barrel"/>
    <property type="match status" value="1"/>
</dbReference>
<dbReference type="Gene3D" id="2.30.110.10">
    <property type="entry name" value="Electron Transport, Fmn-binding Protein, Chain A"/>
    <property type="match status" value="1"/>
</dbReference>
<evidence type="ECO:0000313" key="4">
    <source>
        <dbReference type="EMBL" id="OEV04209.1"/>
    </source>
</evidence>
<feature type="region of interest" description="Disordered" evidence="2">
    <location>
        <begin position="155"/>
        <end position="175"/>
    </location>
</feature>
<dbReference type="EMBL" id="LJGU01000114">
    <property type="protein sequence ID" value="OEV04209.1"/>
    <property type="molecule type" value="Genomic_DNA"/>
</dbReference>
<dbReference type="RefSeq" id="WP_070195956.1">
    <property type="nucleotide sequence ID" value="NZ_LJGU01000114.1"/>
</dbReference>
<accession>A0A1E7KJR8</accession>
<dbReference type="Pfam" id="PF01243">
    <property type="entry name" value="PNPOx_N"/>
    <property type="match status" value="1"/>
</dbReference>
<proteinExistence type="predicted"/>
<dbReference type="GO" id="GO:0070967">
    <property type="term" value="F:coenzyme F420 binding"/>
    <property type="evidence" value="ECO:0007669"/>
    <property type="project" value="TreeGrafter"/>
</dbReference>
<dbReference type="PANTHER" id="PTHR35176">
    <property type="entry name" value="HEME OXYGENASE HI_0854-RELATED"/>
    <property type="match status" value="1"/>
</dbReference>
<keyword evidence="5" id="KW-1185">Reference proteome</keyword>
<dbReference type="GO" id="GO:0005829">
    <property type="term" value="C:cytosol"/>
    <property type="evidence" value="ECO:0007669"/>
    <property type="project" value="TreeGrafter"/>
</dbReference>
<comment type="caution">
    <text evidence="4">The sequence shown here is derived from an EMBL/GenBank/DDBJ whole genome shotgun (WGS) entry which is preliminary data.</text>
</comment>
<dbReference type="STRING" id="1075402.AN216_08375"/>
<dbReference type="InterPro" id="IPR011576">
    <property type="entry name" value="Pyridox_Oxase_N"/>
</dbReference>
<dbReference type="OrthoDB" id="5115613at2"/>
<protein>
    <submittedName>
        <fullName evidence="4">Pyridoxamine 5'-phosphate oxidase</fullName>
    </submittedName>
</protein>
<organism evidence="4 5">
    <name type="scientific">Streptomyces oceani</name>
    <dbReference type="NCBI Taxonomy" id="1075402"/>
    <lineage>
        <taxon>Bacteria</taxon>
        <taxon>Bacillati</taxon>
        <taxon>Actinomycetota</taxon>
        <taxon>Actinomycetes</taxon>
        <taxon>Kitasatosporales</taxon>
        <taxon>Streptomycetaceae</taxon>
        <taxon>Streptomyces</taxon>
    </lineage>
</organism>